<sequence>MLVNSVPLSLTTASGRPRLAMMSKVWPTFEEVDLAKQNLPATVKDATHRLSTQRIWLDSGFW</sequence>
<proteinExistence type="predicted"/>
<dbReference type="EMBL" id="FQVC01000009">
    <property type="protein sequence ID" value="SHF54687.1"/>
    <property type="molecule type" value="Genomic_DNA"/>
</dbReference>
<accession>A0A1M5CJB2</accession>
<protein>
    <submittedName>
        <fullName evidence="1">Uncharacterized protein</fullName>
    </submittedName>
</protein>
<gene>
    <name evidence="1" type="ORF">SAMN02745223_02938</name>
</gene>
<reference evidence="1 2" key="1">
    <citation type="submission" date="2016-11" db="EMBL/GenBank/DDBJ databases">
        <authorList>
            <person name="Jaros S."/>
            <person name="Januszkiewicz K."/>
            <person name="Wedrychowicz H."/>
        </authorList>
    </citation>
    <scope>NUCLEOTIDE SEQUENCE [LARGE SCALE GENOMIC DNA]</scope>
    <source>
        <strain evidence="1 2">DSM 17137</strain>
    </source>
</reference>
<evidence type="ECO:0000313" key="1">
    <source>
        <dbReference type="EMBL" id="SHF54687.1"/>
    </source>
</evidence>
<name>A0A1M5CJB2_9HYPH</name>
<dbReference type="AlphaFoldDB" id="A0A1M5CJB2"/>
<evidence type="ECO:0000313" key="2">
    <source>
        <dbReference type="Proteomes" id="UP000184533"/>
    </source>
</evidence>
<dbReference type="Proteomes" id="UP000184533">
    <property type="component" value="Unassembled WGS sequence"/>
</dbReference>
<organism evidence="1 2">
    <name type="scientific">Devosia limi DSM 17137</name>
    <dbReference type="NCBI Taxonomy" id="1121477"/>
    <lineage>
        <taxon>Bacteria</taxon>
        <taxon>Pseudomonadati</taxon>
        <taxon>Pseudomonadota</taxon>
        <taxon>Alphaproteobacteria</taxon>
        <taxon>Hyphomicrobiales</taxon>
        <taxon>Devosiaceae</taxon>
        <taxon>Devosia</taxon>
    </lineage>
</organism>